<dbReference type="EMBL" id="JBHSWU010000338">
    <property type="protein sequence ID" value="MFC6724966.1"/>
    <property type="molecule type" value="Genomic_DNA"/>
</dbReference>
<gene>
    <name evidence="1" type="ORF">ACFQE1_11400</name>
</gene>
<reference evidence="1 2" key="1">
    <citation type="journal article" date="2019" name="Int. J. Syst. Evol. Microbiol.">
        <title>The Global Catalogue of Microorganisms (GCM) 10K type strain sequencing project: providing services to taxonomists for standard genome sequencing and annotation.</title>
        <authorList>
            <consortium name="The Broad Institute Genomics Platform"/>
            <consortium name="The Broad Institute Genome Sequencing Center for Infectious Disease"/>
            <person name="Wu L."/>
            <person name="Ma J."/>
        </authorList>
    </citation>
    <scope>NUCLEOTIDE SEQUENCE [LARGE SCALE GENOMIC DNA]</scope>
    <source>
        <strain evidence="1 2">NBRC 111368</strain>
    </source>
</reference>
<name>A0ABD5S091_9EURY</name>
<dbReference type="AlphaFoldDB" id="A0ABD5S091"/>
<protein>
    <submittedName>
        <fullName evidence="1">Uncharacterized protein</fullName>
    </submittedName>
</protein>
<accession>A0ABD5S091</accession>
<comment type="caution">
    <text evidence="1">The sequence shown here is derived from an EMBL/GenBank/DDBJ whole genome shotgun (WGS) entry which is preliminary data.</text>
</comment>
<proteinExistence type="predicted"/>
<evidence type="ECO:0000313" key="2">
    <source>
        <dbReference type="Proteomes" id="UP001596328"/>
    </source>
</evidence>
<keyword evidence="2" id="KW-1185">Reference proteome</keyword>
<organism evidence="1 2">
    <name type="scientific">Halobium palmae</name>
    <dbReference type="NCBI Taxonomy" id="1776492"/>
    <lineage>
        <taxon>Archaea</taxon>
        <taxon>Methanobacteriati</taxon>
        <taxon>Methanobacteriota</taxon>
        <taxon>Stenosarchaea group</taxon>
        <taxon>Halobacteria</taxon>
        <taxon>Halobacteriales</taxon>
        <taxon>Haloferacaceae</taxon>
        <taxon>Halobium</taxon>
    </lineage>
</organism>
<dbReference type="Proteomes" id="UP001596328">
    <property type="component" value="Unassembled WGS sequence"/>
</dbReference>
<sequence>MIRAIIPDGMIECDDYNHGEHGVDLYDESGELIAFVPYANLLALMNEGVALGDEPSIAD</sequence>
<evidence type="ECO:0000313" key="1">
    <source>
        <dbReference type="EMBL" id="MFC6724966.1"/>
    </source>
</evidence>